<name>A0A8S1NLK4_9CILI</name>
<comment type="caution">
    <text evidence="1">The sequence shown here is derived from an EMBL/GenBank/DDBJ whole genome shotgun (WGS) entry which is preliminary data.</text>
</comment>
<evidence type="ECO:0000313" key="2">
    <source>
        <dbReference type="Proteomes" id="UP000692954"/>
    </source>
</evidence>
<gene>
    <name evidence="1" type="ORF">PSON_ATCC_30995.1.T0550010</name>
</gene>
<proteinExistence type="predicted"/>
<accession>A0A8S1NLK4</accession>
<dbReference type="AlphaFoldDB" id="A0A8S1NLK4"/>
<keyword evidence="2" id="KW-1185">Reference proteome</keyword>
<reference evidence="1" key="1">
    <citation type="submission" date="2021-01" db="EMBL/GenBank/DDBJ databases">
        <authorList>
            <consortium name="Genoscope - CEA"/>
            <person name="William W."/>
        </authorList>
    </citation>
    <scope>NUCLEOTIDE SEQUENCE</scope>
</reference>
<protein>
    <submittedName>
        <fullName evidence="1">Uncharacterized protein</fullName>
    </submittedName>
</protein>
<organism evidence="1 2">
    <name type="scientific">Paramecium sonneborni</name>
    <dbReference type="NCBI Taxonomy" id="65129"/>
    <lineage>
        <taxon>Eukaryota</taxon>
        <taxon>Sar</taxon>
        <taxon>Alveolata</taxon>
        <taxon>Ciliophora</taxon>
        <taxon>Intramacronucleata</taxon>
        <taxon>Oligohymenophorea</taxon>
        <taxon>Peniculida</taxon>
        <taxon>Parameciidae</taxon>
        <taxon>Paramecium</taxon>
    </lineage>
</organism>
<evidence type="ECO:0000313" key="1">
    <source>
        <dbReference type="EMBL" id="CAD8089875.1"/>
    </source>
</evidence>
<dbReference type="Proteomes" id="UP000692954">
    <property type="component" value="Unassembled WGS sequence"/>
</dbReference>
<dbReference type="EMBL" id="CAJJDN010000055">
    <property type="protein sequence ID" value="CAD8089875.1"/>
    <property type="molecule type" value="Genomic_DNA"/>
</dbReference>
<sequence>MQSTRISVIFNYIPNFNNLSATKLLLINKSIIRLRRLKNTKTMIKKNCFLKLNHHKKNRVNKNLQNHQFNPNKQINKREQFVTKITIRYCKDGSPLGSKQTLKYSKHHQTKKSKKEHINTGDWSAVEHNTYVNFLLQYENIMNSELNWFKNSKLMQKSSSKIQKKQLIELAKDEQLIEQDPSNMMIDKQFYYHPYIANGIDLKSFLIDTNLKREDVLEYFHPGQFQDYEDYLKITPDNNNQLDY</sequence>